<dbReference type="Pfam" id="PF12833">
    <property type="entry name" value="HTH_18"/>
    <property type="match status" value="1"/>
</dbReference>
<keyword evidence="1" id="KW-0805">Transcription regulation</keyword>
<reference evidence="5 6" key="2">
    <citation type="submission" date="2020-06" db="EMBL/GenBank/DDBJ databases">
        <title>Complete Genome Sequence of Clostridium muelleri sp. nov. P21T, an Acid-Alcohol Producing Acetogen Isolated from Old Hay.</title>
        <authorList>
            <person name="Duncan K.E."/>
            <person name="Tanner R.S."/>
        </authorList>
    </citation>
    <scope>NUCLEOTIDE SEQUENCE [LARGE SCALE GENOMIC DNA]</scope>
    <source>
        <strain evidence="5 6">P21</strain>
    </source>
</reference>
<dbReference type="SUPFAM" id="SSF46689">
    <property type="entry name" value="Homeodomain-like"/>
    <property type="match status" value="1"/>
</dbReference>
<keyword evidence="6" id="KW-1185">Reference proteome</keyword>
<dbReference type="GO" id="GO:0043565">
    <property type="term" value="F:sequence-specific DNA binding"/>
    <property type="evidence" value="ECO:0007669"/>
    <property type="project" value="InterPro"/>
</dbReference>
<evidence type="ECO:0000313" key="5">
    <source>
        <dbReference type="EMBL" id="NMM65209.1"/>
    </source>
</evidence>
<evidence type="ECO:0000259" key="4">
    <source>
        <dbReference type="PROSITE" id="PS01124"/>
    </source>
</evidence>
<keyword evidence="2" id="KW-0238">DNA-binding</keyword>
<dbReference type="Gene3D" id="1.10.10.60">
    <property type="entry name" value="Homeodomain-like"/>
    <property type="match status" value="1"/>
</dbReference>
<dbReference type="EMBL" id="JABBNI010000063">
    <property type="protein sequence ID" value="NMM65209.1"/>
    <property type="molecule type" value="Genomic_DNA"/>
</dbReference>
<name>A0A7Y0EKL5_9CLOT</name>
<dbReference type="InterPro" id="IPR009057">
    <property type="entry name" value="Homeodomain-like_sf"/>
</dbReference>
<dbReference type="PRINTS" id="PR00032">
    <property type="entry name" value="HTHARAC"/>
</dbReference>
<dbReference type="GO" id="GO:0003700">
    <property type="term" value="F:DNA-binding transcription factor activity"/>
    <property type="evidence" value="ECO:0007669"/>
    <property type="project" value="InterPro"/>
</dbReference>
<evidence type="ECO:0000256" key="2">
    <source>
        <dbReference type="ARBA" id="ARBA00023125"/>
    </source>
</evidence>
<dbReference type="InterPro" id="IPR020449">
    <property type="entry name" value="Tscrpt_reg_AraC-type_HTH"/>
</dbReference>
<protein>
    <submittedName>
        <fullName evidence="5">Helix-turn-helix transcriptional regulator</fullName>
    </submittedName>
</protein>
<feature type="domain" description="HTH araC/xylS-type" evidence="4">
    <location>
        <begin position="5"/>
        <end position="58"/>
    </location>
</feature>
<evidence type="ECO:0000313" key="6">
    <source>
        <dbReference type="Proteomes" id="UP000537131"/>
    </source>
</evidence>
<keyword evidence="3" id="KW-0804">Transcription</keyword>
<dbReference type="AlphaFoldDB" id="A0A7Y0EKL5"/>
<proteinExistence type="predicted"/>
<dbReference type="PANTHER" id="PTHR43280:SF2">
    <property type="entry name" value="HTH-TYPE TRANSCRIPTIONAL REGULATOR EXSA"/>
    <property type="match status" value="1"/>
</dbReference>
<dbReference type="PANTHER" id="PTHR43280">
    <property type="entry name" value="ARAC-FAMILY TRANSCRIPTIONAL REGULATOR"/>
    <property type="match status" value="1"/>
</dbReference>
<dbReference type="InterPro" id="IPR018060">
    <property type="entry name" value="HTH_AraC"/>
</dbReference>
<evidence type="ECO:0000256" key="1">
    <source>
        <dbReference type="ARBA" id="ARBA00023015"/>
    </source>
</evidence>
<gene>
    <name evidence="5" type="ORF">HBE96_21740</name>
</gene>
<dbReference type="Proteomes" id="UP000537131">
    <property type="component" value="Unassembled WGS sequence"/>
</dbReference>
<dbReference type="PROSITE" id="PS01124">
    <property type="entry name" value="HTH_ARAC_FAMILY_2"/>
    <property type="match status" value="1"/>
</dbReference>
<sequence>MSCLILQNIKLKQACFYLSKTNLSVQEIIEKVGYSGSSHFYHIFKKNFTLTPNEYRKQVQK</sequence>
<organism evidence="5 6">
    <name type="scientific">Clostridium muellerianum</name>
    <dbReference type="NCBI Taxonomy" id="2716538"/>
    <lineage>
        <taxon>Bacteria</taxon>
        <taxon>Bacillati</taxon>
        <taxon>Bacillota</taxon>
        <taxon>Clostridia</taxon>
        <taxon>Eubacteriales</taxon>
        <taxon>Clostridiaceae</taxon>
        <taxon>Clostridium</taxon>
    </lineage>
</organism>
<accession>A0A7Y0EKL5</accession>
<reference evidence="5 6" key="1">
    <citation type="submission" date="2020-04" db="EMBL/GenBank/DDBJ databases">
        <authorList>
            <person name="Doyle D.A."/>
        </authorList>
    </citation>
    <scope>NUCLEOTIDE SEQUENCE [LARGE SCALE GENOMIC DNA]</scope>
    <source>
        <strain evidence="5 6">P21</strain>
    </source>
</reference>
<comment type="caution">
    <text evidence="5">The sequence shown here is derived from an EMBL/GenBank/DDBJ whole genome shotgun (WGS) entry which is preliminary data.</text>
</comment>
<evidence type="ECO:0000256" key="3">
    <source>
        <dbReference type="ARBA" id="ARBA00023163"/>
    </source>
</evidence>